<dbReference type="InterPro" id="IPR017451">
    <property type="entry name" value="F-box-assoc_interact_dom"/>
</dbReference>
<protein>
    <recommendedName>
        <fullName evidence="1">F-box domain-containing protein</fullName>
    </recommendedName>
</protein>
<dbReference type="Gene3D" id="1.20.1280.50">
    <property type="match status" value="1"/>
</dbReference>
<evidence type="ECO:0000259" key="1">
    <source>
        <dbReference type="SMART" id="SM00256"/>
    </source>
</evidence>
<dbReference type="SMART" id="SM00256">
    <property type="entry name" value="FBOX"/>
    <property type="match status" value="1"/>
</dbReference>
<gene>
    <name evidence="2" type="ORF">M0R45_014326</name>
</gene>
<dbReference type="Pfam" id="PF07734">
    <property type="entry name" value="FBA_1"/>
    <property type="match status" value="1"/>
</dbReference>
<dbReference type="InterPro" id="IPR006527">
    <property type="entry name" value="F-box-assoc_dom_typ1"/>
</dbReference>
<dbReference type="InterPro" id="IPR001810">
    <property type="entry name" value="F-box_dom"/>
</dbReference>
<evidence type="ECO:0000313" key="3">
    <source>
        <dbReference type="Proteomes" id="UP001457282"/>
    </source>
</evidence>
<accession>A0AAW1XL25</accession>
<dbReference type="Proteomes" id="UP001457282">
    <property type="component" value="Unassembled WGS sequence"/>
</dbReference>
<feature type="domain" description="F-box" evidence="1">
    <location>
        <begin position="4"/>
        <end position="44"/>
    </location>
</feature>
<organism evidence="2 3">
    <name type="scientific">Rubus argutus</name>
    <name type="common">Southern blackberry</name>
    <dbReference type="NCBI Taxonomy" id="59490"/>
    <lineage>
        <taxon>Eukaryota</taxon>
        <taxon>Viridiplantae</taxon>
        <taxon>Streptophyta</taxon>
        <taxon>Embryophyta</taxon>
        <taxon>Tracheophyta</taxon>
        <taxon>Spermatophyta</taxon>
        <taxon>Magnoliopsida</taxon>
        <taxon>eudicotyledons</taxon>
        <taxon>Gunneridae</taxon>
        <taxon>Pentapetalae</taxon>
        <taxon>rosids</taxon>
        <taxon>fabids</taxon>
        <taxon>Rosales</taxon>
        <taxon>Rosaceae</taxon>
        <taxon>Rosoideae</taxon>
        <taxon>Rosoideae incertae sedis</taxon>
        <taxon>Rubus</taxon>
    </lineage>
</organism>
<dbReference type="PANTHER" id="PTHR31672:SF13">
    <property type="entry name" value="F-BOX PROTEIN CPR30-LIKE"/>
    <property type="match status" value="1"/>
</dbReference>
<proteinExistence type="predicted"/>
<reference evidence="2 3" key="1">
    <citation type="journal article" date="2023" name="G3 (Bethesda)">
        <title>A chromosome-length genome assembly and annotation of blackberry (Rubus argutus, cv. 'Hillquist').</title>
        <authorList>
            <person name="Bruna T."/>
            <person name="Aryal R."/>
            <person name="Dudchenko O."/>
            <person name="Sargent D.J."/>
            <person name="Mead D."/>
            <person name="Buti M."/>
            <person name="Cavallini A."/>
            <person name="Hytonen T."/>
            <person name="Andres J."/>
            <person name="Pham M."/>
            <person name="Weisz D."/>
            <person name="Mascagni F."/>
            <person name="Usai G."/>
            <person name="Natali L."/>
            <person name="Bassil N."/>
            <person name="Fernandez G.E."/>
            <person name="Lomsadze A."/>
            <person name="Armour M."/>
            <person name="Olukolu B."/>
            <person name="Poorten T."/>
            <person name="Britton C."/>
            <person name="Davik J."/>
            <person name="Ashrafi H."/>
            <person name="Aiden E.L."/>
            <person name="Borodovsky M."/>
            <person name="Worthington M."/>
        </authorList>
    </citation>
    <scope>NUCLEOTIDE SEQUENCE [LARGE SCALE GENOMIC DNA]</scope>
    <source>
        <strain evidence="2">PI 553951</strain>
    </source>
</reference>
<keyword evidence="3" id="KW-1185">Reference proteome</keyword>
<dbReference type="SUPFAM" id="SSF50965">
    <property type="entry name" value="Galactose oxidase, central domain"/>
    <property type="match status" value="1"/>
</dbReference>
<dbReference type="InterPro" id="IPR036047">
    <property type="entry name" value="F-box-like_dom_sf"/>
</dbReference>
<dbReference type="PANTHER" id="PTHR31672">
    <property type="entry name" value="BNACNNG10540D PROTEIN"/>
    <property type="match status" value="1"/>
</dbReference>
<dbReference type="Pfam" id="PF00646">
    <property type="entry name" value="F-box"/>
    <property type="match status" value="1"/>
</dbReference>
<dbReference type="EMBL" id="JBEDUW010000003">
    <property type="protein sequence ID" value="KAK9937546.1"/>
    <property type="molecule type" value="Genomic_DNA"/>
</dbReference>
<comment type="caution">
    <text evidence="2">The sequence shown here is derived from an EMBL/GenBank/DDBJ whole genome shotgun (WGS) entry which is preliminary data.</text>
</comment>
<dbReference type="AlphaFoldDB" id="A0AAW1XL25"/>
<dbReference type="InterPro" id="IPR011043">
    <property type="entry name" value="Gal_Oxase/kelch_b-propeller"/>
</dbReference>
<dbReference type="InterPro" id="IPR050796">
    <property type="entry name" value="SCF_F-box_component"/>
</dbReference>
<sequence>MSNLSQDTIRDILSRLPVKSVCRFRCVSKTWLHLTHESHFIATHLSRHQKQKLILSSNKSLFSLDQEAPIDDDMLPSELDYPLKGDPNNLWIRLLGSCNGLVCIMPQPEAFFVFNPSTRESMRVPDCPPSLAVPPQEVGYHVHGFGYAPSVKDYVFVKIAYGRSVLIFSLKNKSWKRVQDFPFKNLLNDPGTPLNGVVHWFCIGLGDHVPVIAAFDLAEEKFSGLPPPESISDSQRCIPGVLRGSLCLLHHNDHNRPRVFWIMKEYGVKESWTKIMIAEPYFSLQPLCYWKNSKILVARNRREMLLYNPRDGTCKSLLANGLQGQFYVDVYVESLVSPNFRQN</sequence>
<name>A0AAW1XL25_RUBAR</name>
<dbReference type="SUPFAM" id="SSF81383">
    <property type="entry name" value="F-box domain"/>
    <property type="match status" value="1"/>
</dbReference>
<dbReference type="NCBIfam" id="TIGR01640">
    <property type="entry name" value="F_box_assoc_1"/>
    <property type="match status" value="1"/>
</dbReference>
<dbReference type="CDD" id="cd22157">
    <property type="entry name" value="F-box_AtFBW1-like"/>
    <property type="match status" value="1"/>
</dbReference>
<evidence type="ECO:0000313" key="2">
    <source>
        <dbReference type="EMBL" id="KAK9937546.1"/>
    </source>
</evidence>